<evidence type="ECO:0000313" key="1">
    <source>
        <dbReference type="EMBL" id="WMT67208.1"/>
    </source>
</evidence>
<evidence type="ECO:0000313" key="2">
    <source>
        <dbReference type="Proteomes" id="UP001228563"/>
    </source>
</evidence>
<dbReference type="EMBL" id="CP096849">
    <property type="protein sequence ID" value="WMT67208.1"/>
    <property type="molecule type" value="Genomic_DNA"/>
</dbReference>
<organism evidence="1 2">
    <name type="scientific">Enterobacter kobei</name>
    <dbReference type="NCBI Taxonomy" id="208224"/>
    <lineage>
        <taxon>Bacteria</taxon>
        <taxon>Pseudomonadati</taxon>
        <taxon>Pseudomonadota</taxon>
        <taxon>Gammaproteobacteria</taxon>
        <taxon>Enterobacterales</taxon>
        <taxon>Enterobacteriaceae</taxon>
        <taxon>Enterobacter</taxon>
        <taxon>Enterobacter cloacae complex</taxon>
    </lineage>
</organism>
<gene>
    <name evidence="1" type="ORF">M2B19_06455</name>
</gene>
<sequence>MSLNNSTGKTINVGDQVVFGRDNGTGYHDWGIGKIESNNGIDVSISFGIDSYNSKDIDIIIAYIY</sequence>
<dbReference type="InterPro" id="IPR055629">
    <property type="entry name" value="DUF7205"/>
</dbReference>
<dbReference type="Pfam" id="PF23835">
    <property type="entry name" value="DUF7205"/>
    <property type="match status" value="1"/>
</dbReference>
<protein>
    <submittedName>
        <fullName evidence="1">Uncharacterized protein</fullName>
    </submittedName>
</protein>
<dbReference type="Proteomes" id="UP001228563">
    <property type="component" value="Chromosome"/>
</dbReference>
<accession>A0AAJ6LN71</accession>
<dbReference type="RefSeq" id="WP_032102610.1">
    <property type="nucleotide sequence ID" value="NZ_CP096849.1"/>
</dbReference>
<proteinExistence type="predicted"/>
<reference evidence="1" key="1">
    <citation type="submission" date="2022-04" db="EMBL/GenBank/DDBJ databases">
        <title>Co-occurrence of mcr-9 and blaNDM-1 in multidrug-resistant Enterobacter kobei strain isolated from an infant with urinary infection.</title>
        <authorList>
            <person name="Zeng H."/>
        </authorList>
    </citation>
    <scope>NUCLEOTIDE SEQUENCE</scope>
    <source>
        <strain evidence="1">EC1382</strain>
    </source>
</reference>
<dbReference type="AlphaFoldDB" id="A0AAJ6LN71"/>
<name>A0AAJ6LN71_9ENTR</name>